<comment type="caution">
    <text evidence="1">The sequence shown here is derived from an EMBL/GenBank/DDBJ whole genome shotgun (WGS) entry which is preliminary data.</text>
</comment>
<evidence type="ECO:0000313" key="1">
    <source>
        <dbReference type="EMBL" id="KAJ9059828.1"/>
    </source>
</evidence>
<accession>A0ACC2SBZ9</accession>
<organism evidence="1 2">
    <name type="scientific">Entomophthora muscae</name>
    <dbReference type="NCBI Taxonomy" id="34485"/>
    <lineage>
        <taxon>Eukaryota</taxon>
        <taxon>Fungi</taxon>
        <taxon>Fungi incertae sedis</taxon>
        <taxon>Zoopagomycota</taxon>
        <taxon>Entomophthoromycotina</taxon>
        <taxon>Entomophthoromycetes</taxon>
        <taxon>Entomophthorales</taxon>
        <taxon>Entomophthoraceae</taxon>
        <taxon>Entomophthora</taxon>
    </lineage>
</organism>
<gene>
    <name evidence="1" type="ORF">DSO57_1037470</name>
</gene>
<dbReference type="Proteomes" id="UP001165960">
    <property type="component" value="Unassembled WGS sequence"/>
</dbReference>
<dbReference type="EMBL" id="QTSX02005374">
    <property type="protein sequence ID" value="KAJ9059828.1"/>
    <property type="molecule type" value="Genomic_DNA"/>
</dbReference>
<proteinExistence type="predicted"/>
<name>A0ACC2SBZ9_9FUNG</name>
<reference evidence="1" key="1">
    <citation type="submission" date="2022-04" db="EMBL/GenBank/DDBJ databases">
        <title>Genome of the entomopathogenic fungus Entomophthora muscae.</title>
        <authorList>
            <person name="Elya C."/>
            <person name="Lovett B.R."/>
            <person name="Lee E."/>
            <person name="Macias A.M."/>
            <person name="Hajek A.E."/>
            <person name="De Bivort B.L."/>
            <person name="Kasson M.T."/>
            <person name="De Fine Licht H.H."/>
            <person name="Stajich J.E."/>
        </authorList>
    </citation>
    <scope>NUCLEOTIDE SEQUENCE</scope>
    <source>
        <strain evidence="1">Berkeley</strain>
    </source>
</reference>
<keyword evidence="2" id="KW-1185">Reference proteome</keyword>
<protein>
    <submittedName>
        <fullName evidence="1">Uncharacterized protein</fullName>
    </submittedName>
</protein>
<evidence type="ECO:0000313" key="2">
    <source>
        <dbReference type="Proteomes" id="UP001165960"/>
    </source>
</evidence>
<sequence length="213" mass="24554">MSSQDTTLMSLEDLIDFKYIETYHGFNLASEMDPCFRQADPRQLTSNPYYGMLSPASPSASTAPMHNPLIPSVQPSYYEQEPIQYSFALMGNTPSQVYPYLVNFPKEYAKPEPYQVPVKEEQAPSSRRMPSLKPKTIPCPYPGCTRVFSRQYNMRAHLEIHAPVRTKDHACPDCGRPFSRRHDMYRHQRNIHHTSKQKPSSPQPGLYHTYLQP</sequence>